<dbReference type="InterPro" id="IPR018376">
    <property type="entry name" value="Enoyl-CoA_hyd/isom_CS"/>
</dbReference>
<dbReference type="InterPro" id="IPR001753">
    <property type="entry name" value="Enoyl-CoA_hydra/iso"/>
</dbReference>
<dbReference type="GO" id="GO:0005739">
    <property type="term" value="C:mitochondrion"/>
    <property type="evidence" value="ECO:0007669"/>
    <property type="project" value="TreeGrafter"/>
</dbReference>
<dbReference type="FunFam" id="1.10.12.10:FF:000001">
    <property type="entry name" value="Probable enoyl-CoA hydratase, mitochondrial"/>
    <property type="match status" value="1"/>
</dbReference>
<dbReference type="EC" id="4.2.1.17" evidence="2"/>
<comment type="caution">
    <text evidence="8">The sequence shown here is derived from an EMBL/GenBank/DDBJ whole genome shotgun (WGS) entry which is preliminary data.</text>
</comment>
<evidence type="ECO:0000256" key="4">
    <source>
        <dbReference type="ARBA" id="ARBA00023098"/>
    </source>
</evidence>
<dbReference type="Gene3D" id="1.10.12.10">
    <property type="entry name" value="Lyase 2-enoyl-coa Hydratase, Chain A, domain 2"/>
    <property type="match status" value="1"/>
</dbReference>
<keyword evidence="3" id="KW-0276">Fatty acid metabolism</keyword>
<dbReference type="PROSITE" id="PS00166">
    <property type="entry name" value="ENOYL_COA_HYDRATASE"/>
    <property type="match status" value="1"/>
</dbReference>
<evidence type="ECO:0000256" key="2">
    <source>
        <dbReference type="ARBA" id="ARBA00012076"/>
    </source>
</evidence>
<evidence type="ECO:0000256" key="7">
    <source>
        <dbReference type="RuleBase" id="RU003707"/>
    </source>
</evidence>
<dbReference type="CDD" id="cd06558">
    <property type="entry name" value="crotonase-like"/>
    <property type="match status" value="1"/>
</dbReference>
<dbReference type="Pfam" id="PF00378">
    <property type="entry name" value="ECH_1"/>
    <property type="match status" value="1"/>
</dbReference>
<evidence type="ECO:0000256" key="1">
    <source>
        <dbReference type="ARBA" id="ARBA00005254"/>
    </source>
</evidence>
<name>A0A8T0GWS5_CERPU</name>
<keyword evidence="9" id="KW-1185">Reference proteome</keyword>
<dbReference type="SUPFAM" id="SSF52096">
    <property type="entry name" value="ClpP/crotonase"/>
    <property type="match status" value="1"/>
</dbReference>
<dbReference type="AlphaFoldDB" id="A0A8T0GWS5"/>
<keyword evidence="5" id="KW-0456">Lyase</keyword>
<accession>A0A8T0GWS5</accession>
<gene>
    <name evidence="8" type="ORF">KC19_9G124200</name>
</gene>
<evidence type="ECO:0000256" key="3">
    <source>
        <dbReference type="ARBA" id="ARBA00022832"/>
    </source>
</evidence>
<dbReference type="PANTHER" id="PTHR11941">
    <property type="entry name" value="ENOYL-COA HYDRATASE-RELATED"/>
    <property type="match status" value="1"/>
</dbReference>
<evidence type="ECO:0000256" key="5">
    <source>
        <dbReference type="ARBA" id="ARBA00023239"/>
    </source>
</evidence>
<dbReference type="GO" id="GO:0006635">
    <property type="term" value="P:fatty acid beta-oxidation"/>
    <property type="evidence" value="ECO:0007669"/>
    <property type="project" value="TreeGrafter"/>
</dbReference>
<dbReference type="Proteomes" id="UP000822688">
    <property type="component" value="Chromosome 9"/>
</dbReference>
<reference evidence="8" key="1">
    <citation type="submission" date="2020-06" db="EMBL/GenBank/DDBJ databases">
        <title>WGS assembly of Ceratodon purpureus strain R40.</title>
        <authorList>
            <person name="Carey S.B."/>
            <person name="Jenkins J."/>
            <person name="Shu S."/>
            <person name="Lovell J.T."/>
            <person name="Sreedasyam A."/>
            <person name="Maumus F."/>
            <person name="Tiley G.P."/>
            <person name="Fernandez-Pozo N."/>
            <person name="Barry K."/>
            <person name="Chen C."/>
            <person name="Wang M."/>
            <person name="Lipzen A."/>
            <person name="Daum C."/>
            <person name="Saski C.A."/>
            <person name="Payton A.C."/>
            <person name="Mcbreen J.C."/>
            <person name="Conrad R.E."/>
            <person name="Kollar L.M."/>
            <person name="Olsson S."/>
            <person name="Huttunen S."/>
            <person name="Landis J.B."/>
            <person name="Wickett N.J."/>
            <person name="Johnson M.G."/>
            <person name="Rensing S.A."/>
            <person name="Grimwood J."/>
            <person name="Schmutz J."/>
            <person name="Mcdaniel S.F."/>
        </authorList>
    </citation>
    <scope>NUCLEOTIDE SEQUENCE</scope>
    <source>
        <strain evidence="8">R40</strain>
    </source>
</reference>
<evidence type="ECO:0000313" key="8">
    <source>
        <dbReference type="EMBL" id="KAG0562178.1"/>
    </source>
</evidence>
<dbReference type="InterPro" id="IPR014748">
    <property type="entry name" value="Enoyl-CoA_hydra_C"/>
</dbReference>
<dbReference type="GO" id="GO:0004300">
    <property type="term" value="F:enoyl-CoA hydratase activity"/>
    <property type="evidence" value="ECO:0007669"/>
    <property type="project" value="UniProtKB-EC"/>
</dbReference>
<comment type="similarity">
    <text evidence="1 7">Belongs to the enoyl-CoA hydratase/isomerase family.</text>
</comment>
<dbReference type="InterPro" id="IPR029045">
    <property type="entry name" value="ClpP/crotonase-like_dom_sf"/>
</dbReference>
<dbReference type="EMBL" id="CM026430">
    <property type="protein sequence ID" value="KAG0562178.1"/>
    <property type="molecule type" value="Genomic_DNA"/>
</dbReference>
<dbReference type="PANTHER" id="PTHR11941:SF54">
    <property type="entry name" value="ENOYL-COA HYDRATASE, MITOCHONDRIAL"/>
    <property type="match status" value="1"/>
</dbReference>
<sequence length="380" mass="40912">MFCADLLRGGVPPLESMSPFVQCSRPLRAVLARGSRRGFLSTLREFSGEQASVARSQPSGFGVNIRSLAHRVELFSIHQHQSHVGRAGVHFARSIHVTRAVSQETGTITKEEGTRLEGKEYESIHATIVGDGTVGLVTLDRPKALNALSHALMVEVVDALQAFDASPKIGAIVITGKGKAFAAGADIKEMKDKTFVDAYASRFVHHWNAVTAIRKPIIAAVNGYALGGGCELAMMCDIIIAGERAQFGQPELNLGTIPGIGGTQRLIREVGKSRAMEMVLTGKHFMGAQEAAQRGLACRVVPGEDEALVAEAISLAKEISKQSKPVVALAKESVNTAYEIGLTEGVRREQVLFYATFGLQDQKEGMSAFVEKRSPEFKDK</sequence>
<evidence type="ECO:0000313" key="9">
    <source>
        <dbReference type="Proteomes" id="UP000822688"/>
    </source>
</evidence>
<organism evidence="8 9">
    <name type="scientific">Ceratodon purpureus</name>
    <name type="common">Fire moss</name>
    <name type="synonym">Dicranum purpureum</name>
    <dbReference type="NCBI Taxonomy" id="3225"/>
    <lineage>
        <taxon>Eukaryota</taxon>
        <taxon>Viridiplantae</taxon>
        <taxon>Streptophyta</taxon>
        <taxon>Embryophyta</taxon>
        <taxon>Bryophyta</taxon>
        <taxon>Bryophytina</taxon>
        <taxon>Bryopsida</taxon>
        <taxon>Dicranidae</taxon>
        <taxon>Pseudoditrichales</taxon>
        <taxon>Ditrichaceae</taxon>
        <taxon>Ceratodon</taxon>
    </lineage>
</organism>
<proteinExistence type="inferred from homology"/>
<keyword evidence="4" id="KW-0443">Lipid metabolism</keyword>
<dbReference type="FunFam" id="3.90.226.10:FF:000019">
    <property type="entry name" value="Enoyl-CoA hydratase, mitochondrial"/>
    <property type="match status" value="1"/>
</dbReference>
<protein>
    <recommendedName>
        <fullName evidence="6">Probable enoyl-CoA hydratase, mitochondrial</fullName>
        <ecNumber evidence="2">4.2.1.17</ecNumber>
    </recommendedName>
</protein>
<dbReference type="Gene3D" id="3.90.226.10">
    <property type="entry name" value="2-enoyl-CoA Hydratase, Chain A, domain 1"/>
    <property type="match status" value="1"/>
</dbReference>
<evidence type="ECO:0000256" key="6">
    <source>
        <dbReference type="ARBA" id="ARBA00073937"/>
    </source>
</evidence>